<dbReference type="Pfam" id="PF01327">
    <property type="entry name" value="Pep_deformylase"/>
    <property type="match status" value="1"/>
</dbReference>
<dbReference type="NCBIfam" id="NF001159">
    <property type="entry name" value="PRK00150.1-3"/>
    <property type="match status" value="1"/>
</dbReference>
<accession>A0A1B1A4Y4</accession>
<comment type="function">
    <text evidence="2">Removes the formyl group from the N-terminal Met of newly synthesized proteins. Requires at least a dipeptide for an efficient rate of reaction. N-terminal L-methionine is a prerequisite for activity but the enzyme has broad specificity at other positions.</text>
</comment>
<dbReference type="PRINTS" id="PR01576">
    <property type="entry name" value="PDEFORMYLASE"/>
</dbReference>
<keyword evidence="2" id="KW-0648">Protein biosynthesis</keyword>
<name>A0A1B1A4Y4_9RHOB</name>
<dbReference type="AlphaFoldDB" id="A0A1B1A4Y4"/>
<keyword evidence="2" id="KW-0479">Metal-binding</keyword>
<dbReference type="EMBL" id="CP015230">
    <property type="protein sequence ID" value="ANP41568.1"/>
    <property type="molecule type" value="Genomic_DNA"/>
</dbReference>
<keyword evidence="2" id="KW-0378">Hydrolase</keyword>
<reference evidence="3 4" key="1">
    <citation type="journal article" date="2016" name="ISME J.">
        <title>Global occurrence and heterogeneity of the Roseobacter-clade species Ruegeria mobilis.</title>
        <authorList>
            <person name="Sonnenschein E."/>
            <person name="Gram L."/>
        </authorList>
    </citation>
    <scope>NUCLEOTIDE SEQUENCE [LARGE SCALE GENOMIC DNA]</scope>
    <source>
        <strain evidence="3 4">F1926</strain>
    </source>
</reference>
<feature type="binding site" evidence="2">
    <location>
        <position position="135"/>
    </location>
    <ligand>
        <name>Fe cation</name>
        <dbReference type="ChEBI" id="CHEBI:24875"/>
    </ligand>
</feature>
<dbReference type="OrthoDB" id="9804313at2"/>
<sequence>MSLLPIVKWPDPRLSAVCAPVAEGEDLSGLIANMLETMYDAPGRGLAAPQVGVLKRLFVMDVDWKDGVRNPIVMVNPDILWRATETAEGEEGCLSIPGVTTPVTRPTEIRVRWYDAENAVNEQCFDGFAARCIQHEYDHLDGRVTFDHLSPEMRRTAHQHYLSQKEANA</sequence>
<dbReference type="PIRSF" id="PIRSF004749">
    <property type="entry name" value="Pep_def"/>
    <property type="match status" value="1"/>
</dbReference>
<dbReference type="GO" id="GO:0042586">
    <property type="term" value="F:peptide deformylase activity"/>
    <property type="evidence" value="ECO:0007669"/>
    <property type="project" value="UniProtKB-UniRule"/>
</dbReference>
<feature type="binding site" evidence="2">
    <location>
        <position position="139"/>
    </location>
    <ligand>
        <name>Fe cation</name>
        <dbReference type="ChEBI" id="CHEBI:24875"/>
    </ligand>
</feature>
<comment type="similarity">
    <text evidence="1 2">Belongs to the polypeptide deformylase family.</text>
</comment>
<dbReference type="GO" id="GO:0046872">
    <property type="term" value="F:metal ion binding"/>
    <property type="evidence" value="ECO:0007669"/>
    <property type="project" value="UniProtKB-KW"/>
</dbReference>
<evidence type="ECO:0000313" key="3">
    <source>
        <dbReference type="EMBL" id="ANP41568.1"/>
    </source>
</evidence>
<evidence type="ECO:0000256" key="1">
    <source>
        <dbReference type="ARBA" id="ARBA00010759"/>
    </source>
</evidence>
<protein>
    <recommendedName>
        <fullName evidence="2">Peptide deformylase</fullName>
        <shortName evidence="2">PDF</shortName>
        <ecNumber evidence="2">3.5.1.88</ecNumber>
    </recommendedName>
    <alternativeName>
        <fullName evidence="2">Polypeptide deformylase</fullName>
    </alternativeName>
</protein>
<dbReference type="Gene3D" id="3.90.45.10">
    <property type="entry name" value="Peptide deformylase"/>
    <property type="match status" value="1"/>
</dbReference>
<dbReference type="GO" id="GO:0006412">
    <property type="term" value="P:translation"/>
    <property type="evidence" value="ECO:0007669"/>
    <property type="project" value="UniProtKB-UniRule"/>
</dbReference>
<evidence type="ECO:0000256" key="2">
    <source>
        <dbReference type="HAMAP-Rule" id="MF_00163"/>
    </source>
</evidence>
<dbReference type="PANTHER" id="PTHR10458:SF22">
    <property type="entry name" value="PEPTIDE DEFORMYLASE"/>
    <property type="match status" value="1"/>
</dbReference>
<organism evidence="3 4">
    <name type="scientific">Tritonibacter mobilis F1926</name>
    <dbReference type="NCBI Taxonomy" id="1265309"/>
    <lineage>
        <taxon>Bacteria</taxon>
        <taxon>Pseudomonadati</taxon>
        <taxon>Pseudomonadota</taxon>
        <taxon>Alphaproteobacteria</taxon>
        <taxon>Rhodobacterales</taxon>
        <taxon>Paracoccaceae</taxon>
        <taxon>Tritonibacter</taxon>
    </lineage>
</organism>
<keyword evidence="2" id="KW-0408">Iron</keyword>
<dbReference type="NCBIfam" id="TIGR00079">
    <property type="entry name" value="pept_deformyl"/>
    <property type="match status" value="1"/>
</dbReference>
<dbReference type="Proteomes" id="UP000013243">
    <property type="component" value="Chromosome"/>
</dbReference>
<dbReference type="EC" id="3.5.1.88" evidence="2"/>
<gene>
    <name evidence="2" type="primary">def</name>
    <name evidence="3" type="ORF">K529_012390</name>
</gene>
<dbReference type="RefSeq" id="WP_005615076.1">
    <property type="nucleotide sequence ID" value="NZ_CP015230.1"/>
</dbReference>
<dbReference type="InterPro" id="IPR036821">
    <property type="entry name" value="Peptide_deformylase_sf"/>
</dbReference>
<comment type="catalytic activity">
    <reaction evidence="2">
        <text>N-terminal N-formyl-L-methionyl-[peptide] + H2O = N-terminal L-methionyl-[peptide] + formate</text>
        <dbReference type="Rhea" id="RHEA:24420"/>
        <dbReference type="Rhea" id="RHEA-COMP:10639"/>
        <dbReference type="Rhea" id="RHEA-COMP:10640"/>
        <dbReference type="ChEBI" id="CHEBI:15377"/>
        <dbReference type="ChEBI" id="CHEBI:15740"/>
        <dbReference type="ChEBI" id="CHEBI:49298"/>
        <dbReference type="ChEBI" id="CHEBI:64731"/>
        <dbReference type="EC" id="3.5.1.88"/>
    </reaction>
</comment>
<feature type="active site" evidence="2">
    <location>
        <position position="136"/>
    </location>
</feature>
<dbReference type="GeneID" id="28250646"/>
<dbReference type="HAMAP" id="MF_00163">
    <property type="entry name" value="Pep_deformylase"/>
    <property type="match status" value="1"/>
</dbReference>
<evidence type="ECO:0000313" key="4">
    <source>
        <dbReference type="Proteomes" id="UP000013243"/>
    </source>
</evidence>
<dbReference type="CDD" id="cd00487">
    <property type="entry name" value="Pep_deformylase"/>
    <property type="match status" value="1"/>
</dbReference>
<proteinExistence type="inferred from homology"/>
<dbReference type="STRING" id="1265309.K529_012390"/>
<dbReference type="SUPFAM" id="SSF56420">
    <property type="entry name" value="Peptide deformylase"/>
    <property type="match status" value="1"/>
</dbReference>
<comment type="cofactor">
    <cofactor evidence="2">
        <name>Fe(2+)</name>
        <dbReference type="ChEBI" id="CHEBI:29033"/>
    </cofactor>
    <text evidence="2">Binds 1 Fe(2+) ion.</text>
</comment>
<dbReference type="KEGG" id="rmb:K529_012390"/>
<dbReference type="PANTHER" id="PTHR10458">
    <property type="entry name" value="PEPTIDE DEFORMYLASE"/>
    <property type="match status" value="1"/>
</dbReference>
<feature type="binding site" evidence="2">
    <location>
        <position position="93"/>
    </location>
    <ligand>
        <name>Fe cation</name>
        <dbReference type="ChEBI" id="CHEBI:24875"/>
    </ligand>
</feature>
<dbReference type="InterPro" id="IPR023635">
    <property type="entry name" value="Peptide_deformylase"/>
</dbReference>